<reference evidence="9" key="2">
    <citation type="submission" date="2012-09" db="EMBL/GenBank/DDBJ databases">
        <title>The complete sequence of Psychroflexus torquis an extreme psychrophile from sea-ice that is stimulated by light.</title>
        <authorList>
            <person name="Feng S."/>
            <person name="Powell S.M."/>
            <person name="Bowman J.P."/>
        </authorList>
    </citation>
    <scope>NUCLEOTIDE SEQUENCE [LARGE SCALE GENOMIC DNA]</scope>
    <source>
        <strain evidence="9">ATCC 700755</strain>
    </source>
</reference>
<name>K4IXW7_PSYTT</name>
<gene>
    <name evidence="9" type="ordered locus">P700755_003743</name>
</gene>
<dbReference type="KEGG" id="ptq:P700755_003743"/>
<dbReference type="AlphaFoldDB" id="K4IXW7"/>
<dbReference type="eggNOG" id="COG0577">
    <property type="taxonomic scope" value="Bacteria"/>
</dbReference>
<keyword evidence="2" id="KW-1003">Cell membrane</keyword>
<dbReference type="GO" id="GO:0005886">
    <property type="term" value="C:plasma membrane"/>
    <property type="evidence" value="ECO:0007669"/>
    <property type="project" value="UniProtKB-SubCell"/>
</dbReference>
<dbReference type="InterPro" id="IPR050250">
    <property type="entry name" value="Macrolide_Exporter_MacB"/>
</dbReference>
<feature type="transmembrane region" description="Helical" evidence="6">
    <location>
        <begin position="344"/>
        <end position="371"/>
    </location>
</feature>
<feature type="transmembrane region" description="Helical" evidence="6">
    <location>
        <begin position="21"/>
        <end position="43"/>
    </location>
</feature>
<feature type="domain" description="ABC3 transporter permease C-terminal" evidence="7">
    <location>
        <begin position="694"/>
        <end position="794"/>
    </location>
</feature>
<dbReference type="EMBL" id="CP003879">
    <property type="protein sequence ID" value="AFU70330.1"/>
    <property type="molecule type" value="Genomic_DNA"/>
</dbReference>
<keyword evidence="10" id="KW-1185">Reference proteome</keyword>
<feature type="transmembrane region" description="Helical" evidence="6">
    <location>
        <begin position="734"/>
        <end position="754"/>
    </location>
</feature>
<evidence type="ECO:0000256" key="4">
    <source>
        <dbReference type="ARBA" id="ARBA00022989"/>
    </source>
</evidence>
<dbReference type="Pfam" id="PF12704">
    <property type="entry name" value="MacB_PCD"/>
    <property type="match status" value="1"/>
</dbReference>
<organism evidence="9 10">
    <name type="scientific">Psychroflexus torquis (strain ATCC 700755 / CIP 106069 / ACAM 623)</name>
    <dbReference type="NCBI Taxonomy" id="313595"/>
    <lineage>
        <taxon>Bacteria</taxon>
        <taxon>Pseudomonadati</taxon>
        <taxon>Bacteroidota</taxon>
        <taxon>Flavobacteriia</taxon>
        <taxon>Flavobacteriales</taxon>
        <taxon>Flavobacteriaceae</taxon>
        <taxon>Psychroflexus</taxon>
    </lineage>
</organism>
<keyword evidence="5 6" id="KW-0472">Membrane</keyword>
<evidence type="ECO:0000313" key="10">
    <source>
        <dbReference type="Proteomes" id="UP000008514"/>
    </source>
</evidence>
<dbReference type="STRING" id="313595.P700755_003743"/>
<evidence type="ECO:0000313" key="9">
    <source>
        <dbReference type="EMBL" id="AFU70330.1"/>
    </source>
</evidence>
<feature type="transmembrane region" description="Helical" evidence="6">
    <location>
        <begin position="391"/>
        <end position="415"/>
    </location>
</feature>
<sequence length="813" mass="91399">MIKNYFKIAWRNLWKHKLFSTINIISLAIGFSASFVIGLMVYYDLTFDKFHPDSELIYRVTSTFTTNDSEGTNGGIPMPYINEVKNNISAVEFSSGIHVANLQKVKEEATKKTFKNPDYVIFTDSEYFQIFNYNWLAGNSEIALNAPNQVVLTNKRAQKYFPSLQPDKVIGQTLVYNDSIQTTVSGIVASFEERSDLIFEEFLSLETAKKTSSNGYIFDPQWDNTSSSSQLFVKVINPSANSVIKEKMDALAVEHRSDWAIKYNMSQSFNLQPLRDLHFNTEVGLFNFSEEPADKSVMVGLGLIALFLLLLGVINFINFNTAQANQRAKEIGIRKTLGSSKKQLVFQFMGETLLLTIASALISVVFAYWLLHVFSDFTPKGLEFSLFKDPLIIGFALVLIALVTFLSGIYPALVLTQYKPISVLKNQVVNKAGKPALRRFLTVFQFSIAQVFIISTILVAKQINFMMNKDMGFKTDAIANVRTPWYNNTEEKQARFEQELKKYPEISKLARGGSTPASFSENRTLVTYIKEDGTELQTPLQLLRGTKDYIDLYGIELLGGRATLNDSLQEIIINETYLNILGFKAPSDALGIQIKREDETFPIVGVVKNFNQRSLKDPINPLALIGNWGGTRFGVMHFTLANNEEVSMSKTISKIETAYKSIYPEADFKVNFMDETVEKFYKQEKSLSKLLNWAMGLSVLISCLGLLGLVIFTTERRTKEIGIRKVLGATLSQLNVLLCREFVLLVGIAFIIAAPLAYIGLNSWLEDFAFQTNLSWWIFVLSGLGMVIIAVAIMSARTVSTALKNPVHSLKTE</sequence>
<feature type="domain" description="ABC3 transporter permease C-terminal" evidence="7">
    <location>
        <begin position="303"/>
        <end position="418"/>
    </location>
</feature>
<evidence type="ECO:0000256" key="5">
    <source>
        <dbReference type="ARBA" id="ARBA00023136"/>
    </source>
</evidence>
<evidence type="ECO:0000256" key="6">
    <source>
        <dbReference type="SAM" id="Phobius"/>
    </source>
</evidence>
<evidence type="ECO:0000256" key="2">
    <source>
        <dbReference type="ARBA" id="ARBA00022475"/>
    </source>
</evidence>
<dbReference type="OrthoDB" id="5933722at2"/>
<dbReference type="HOGENOM" id="CLU_008713_1_0_10"/>
<evidence type="ECO:0000259" key="8">
    <source>
        <dbReference type="Pfam" id="PF12704"/>
    </source>
</evidence>
<dbReference type="InterPro" id="IPR025857">
    <property type="entry name" value="MacB_PCD"/>
</dbReference>
<reference evidence="9" key="1">
    <citation type="submission" date="2006-03" db="EMBL/GenBank/DDBJ databases">
        <authorList>
            <person name="Bowman J."/>
            <person name="Ferriera S."/>
            <person name="Johnson J."/>
            <person name="Kravitz S."/>
            <person name="Halpern A."/>
            <person name="Remington K."/>
            <person name="Beeson K."/>
            <person name="Tran B."/>
            <person name="Rogers Y.-H."/>
            <person name="Friedman R."/>
            <person name="Venter J.C."/>
        </authorList>
    </citation>
    <scope>NUCLEOTIDE SEQUENCE [LARGE SCALE GENOMIC DNA]</scope>
    <source>
        <strain evidence="9">ATCC 700755</strain>
    </source>
</reference>
<comment type="subcellular location">
    <subcellularLocation>
        <location evidence="1">Cell membrane</location>
        <topology evidence="1">Multi-pass membrane protein</topology>
    </subcellularLocation>
</comment>
<feature type="transmembrane region" description="Helical" evidence="6">
    <location>
        <begin position="690"/>
        <end position="713"/>
    </location>
</feature>
<dbReference type="RefSeq" id="WP_015025873.1">
    <property type="nucleotide sequence ID" value="NC_018721.1"/>
</dbReference>
<feature type="domain" description="MacB-like periplasmic core" evidence="8">
    <location>
        <begin position="20"/>
        <end position="248"/>
    </location>
</feature>
<feature type="transmembrane region" description="Helical" evidence="6">
    <location>
        <begin position="297"/>
        <end position="319"/>
    </location>
</feature>
<dbReference type="PANTHER" id="PTHR30572:SF18">
    <property type="entry name" value="ABC-TYPE MACROLIDE FAMILY EXPORT SYSTEM PERMEASE COMPONENT 2"/>
    <property type="match status" value="1"/>
</dbReference>
<dbReference type="Proteomes" id="UP000008514">
    <property type="component" value="Chromosome"/>
</dbReference>
<proteinExistence type="predicted"/>
<dbReference type="Pfam" id="PF02687">
    <property type="entry name" value="FtsX"/>
    <property type="match status" value="2"/>
</dbReference>
<dbReference type="GO" id="GO:0022857">
    <property type="term" value="F:transmembrane transporter activity"/>
    <property type="evidence" value="ECO:0007669"/>
    <property type="project" value="TreeGrafter"/>
</dbReference>
<evidence type="ECO:0000256" key="3">
    <source>
        <dbReference type="ARBA" id="ARBA00022692"/>
    </source>
</evidence>
<keyword evidence="3 6" id="KW-0812">Transmembrane</keyword>
<feature type="transmembrane region" description="Helical" evidence="6">
    <location>
        <begin position="774"/>
        <end position="794"/>
    </location>
</feature>
<keyword evidence="4 6" id="KW-1133">Transmembrane helix</keyword>
<accession>K4IXW7</accession>
<dbReference type="PANTHER" id="PTHR30572">
    <property type="entry name" value="MEMBRANE COMPONENT OF TRANSPORTER-RELATED"/>
    <property type="match status" value="1"/>
</dbReference>
<feature type="transmembrane region" description="Helical" evidence="6">
    <location>
        <begin position="436"/>
        <end position="460"/>
    </location>
</feature>
<evidence type="ECO:0000256" key="1">
    <source>
        <dbReference type="ARBA" id="ARBA00004651"/>
    </source>
</evidence>
<protein>
    <submittedName>
        <fullName evidence="9">Acidobacterial duplicated orphan (ADOP) ABC-type permease-like protein</fullName>
    </submittedName>
</protein>
<dbReference type="InterPro" id="IPR003838">
    <property type="entry name" value="ABC3_permease_C"/>
</dbReference>
<evidence type="ECO:0000259" key="7">
    <source>
        <dbReference type="Pfam" id="PF02687"/>
    </source>
</evidence>